<feature type="transmembrane region" description="Helical" evidence="6">
    <location>
        <begin position="129"/>
        <end position="156"/>
    </location>
</feature>
<dbReference type="PANTHER" id="PTHR30213">
    <property type="entry name" value="INNER MEMBRANE PROTEIN YHJD"/>
    <property type="match status" value="1"/>
</dbReference>
<evidence type="ECO:0000256" key="5">
    <source>
        <dbReference type="ARBA" id="ARBA00023136"/>
    </source>
</evidence>
<dbReference type="AlphaFoldDB" id="A0A2T6AJJ5"/>
<name>A0A2T6AJJ5_9RHOB</name>
<dbReference type="GO" id="GO:0005886">
    <property type="term" value="C:plasma membrane"/>
    <property type="evidence" value="ECO:0007669"/>
    <property type="project" value="UniProtKB-SubCell"/>
</dbReference>
<reference evidence="7 8" key="1">
    <citation type="submission" date="2018-04" db="EMBL/GenBank/DDBJ databases">
        <title>Genomic Encyclopedia of Archaeal and Bacterial Type Strains, Phase II (KMG-II): from individual species to whole genera.</title>
        <authorList>
            <person name="Goeker M."/>
        </authorList>
    </citation>
    <scope>NUCLEOTIDE SEQUENCE [LARGE SCALE GENOMIC DNA]</scope>
    <source>
        <strain evidence="7 8">DSM 21823</strain>
    </source>
</reference>
<feature type="transmembrane region" description="Helical" evidence="6">
    <location>
        <begin position="212"/>
        <end position="231"/>
    </location>
</feature>
<evidence type="ECO:0000256" key="6">
    <source>
        <dbReference type="SAM" id="Phobius"/>
    </source>
</evidence>
<organism evidence="7 8">
    <name type="scientific">Gemmobacter caeni</name>
    <dbReference type="NCBI Taxonomy" id="589035"/>
    <lineage>
        <taxon>Bacteria</taxon>
        <taxon>Pseudomonadati</taxon>
        <taxon>Pseudomonadota</taxon>
        <taxon>Alphaproteobacteria</taxon>
        <taxon>Rhodobacterales</taxon>
        <taxon>Paracoccaceae</taxon>
        <taxon>Gemmobacter</taxon>
    </lineage>
</organism>
<feature type="transmembrane region" description="Helical" evidence="6">
    <location>
        <begin position="168"/>
        <end position="191"/>
    </location>
</feature>
<gene>
    <name evidence="7" type="ORF">C8N34_1235</name>
</gene>
<keyword evidence="5 6" id="KW-0472">Membrane</keyword>
<comment type="subcellular location">
    <subcellularLocation>
        <location evidence="1">Cell membrane</location>
        <topology evidence="1">Multi-pass membrane protein</topology>
    </subcellularLocation>
</comment>
<sequence>MLKRLKRRLLRIMTRASQANLGMVAAGVAFFGFLSLFPAIAFVMALWSFAADPTVIRDEMALLADFLPQDAFSVLNTQVEALLSASSSSELGWTSILSLLVAFWSARSGVAGMISGLNAVHHHPERSGLYAILLSMGLTLLLVVIALAALLASIVVPVLLRFLPLGPFAALVLDLGNMALALGLLVLGLALTYRFGPNRPDHIEVRLFTRGLLVAMVLWFAVSRGFVLYLANFNSYNQVYGSIGAVVILMMWLYFSAYAVLLGAAVDAEAANVPEPGLPPAPDQ</sequence>
<dbReference type="NCBIfam" id="TIGR00765">
    <property type="entry name" value="yihY_not_rbn"/>
    <property type="match status" value="1"/>
</dbReference>
<dbReference type="Proteomes" id="UP000244224">
    <property type="component" value="Unassembled WGS sequence"/>
</dbReference>
<dbReference type="EMBL" id="QBKP01000023">
    <property type="protein sequence ID" value="PTX43985.1"/>
    <property type="molecule type" value="Genomic_DNA"/>
</dbReference>
<keyword evidence="2" id="KW-1003">Cell membrane</keyword>
<accession>A0A2T6AJJ5</accession>
<keyword evidence="8" id="KW-1185">Reference proteome</keyword>
<evidence type="ECO:0000256" key="1">
    <source>
        <dbReference type="ARBA" id="ARBA00004651"/>
    </source>
</evidence>
<dbReference type="InterPro" id="IPR017039">
    <property type="entry name" value="Virul_fac_BrkB"/>
</dbReference>
<evidence type="ECO:0000256" key="2">
    <source>
        <dbReference type="ARBA" id="ARBA00022475"/>
    </source>
</evidence>
<feature type="transmembrane region" description="Helical" evidence="6">
    <location>
        <begin position="21"/>
        <end position="50"/>
    </location>
</feature>
<evidence type="ECO:0000256" key="3">
    <source>
        <dbReference type="ARBA" id="ARBA00022692"/>
    </source>
</evidence>
<evidence type="ECO:0000313" key="7">
    <source>
        <dbReference type="EMBL" id="PTX43985.1"/>
    </source>
</evidence>
<dbReference type="Pfam" id="PF03631">
    <property type="entry name" value="Virul_fac_BrkB"/>
    <property type="match status" value="1"/>
</dbReference>
<keyword evidence="3 6" id="KW-0812">Transmembrane</keyword>
<feature type="transmembrane region" description="Helical" evidence="6">
    <location>
        <begin position="96"/>
        <end position="117"/>
    </location>
</feature>
<protein>
    <submittedName>
        <fullName evidence="7">Membrane protein</fullName>
    </submittedName>
</protein>
<keyword evidence="4 6" id="KW-1133">Transmembrane helix</keyword>
<evidence type="ECO:0000313" key="8">
    <source>
        <dbReference type="Proteomes" id="UP000244224"/>
    </source>
</evidence>
<dbReference type="PIRSF" id="PIRSF035875">
    <property type="entry name" value="RNase_BN"/>
    <property type="match status" value="1"/>
</dbReference>
<feature type="transmembrane region" description="Helical" evidence="6">
    <location>
        <begin position="243"/>
        <end position="266"/>
    </location>
</feature>
<evidence type="ECO:0000256" key="4">
    <source>
        <dbReference type="ARBA" id="ARBA00022989"/>
    </source>
</evidence>
<dbReference type="PANTHER" id="PTHR30213:SF0">
    <property type="entry name" value="UPF0761 MEMBRANE PROTEIN YIHY"/>
    <property type="match status" value="1"/>
</dbReference>
<comment type="caution">
    <text evidence="7">The sequence shown here is derived from an EMBL/GenBank/DDBJ whole genome shotgun (WGS) entry which is preliminary data.</text>
</comment>
<proteinExistence type="predicted"/>